<reference evidence="2" key="1">
    <citation type="submission" date="2016-10" db="EMBL/GenBank/DDBJ databases">
        <authorList>
            <person name="Varghese N."/>
            <person name="Submissions S."/>
        </authorList>
    </citation>
    <scope>NUCLEOTIDE SEQUENCE [LARGE SCALE GENOMIC DNA]</scope>
    <source>
        <strain evidence="2">DSM 26893</strain>
    </source>
</reference>
<keyword evidence="2" id="KW-1185">Reference proteome</keyword>
<dbReference type="AlphaFoldDB" id="A0A1H8ME24"/>
<proteinExistence type="predicted"/>
<sequence>MSDTDTTSSNRPTHRLFHVVGEAEKANWIRIGAAWPHKDSKGFNIDLEYIPQKRGRIVLREQTDQEEGQ</sequence>
<dbReference type="OrthoDB" id="7652274at2"/>
<name>A0A1H8ME24_9RHOB</name>
<dbReference type="Proteomes" id="UP000199372">
    <property type="component" value="Unassembled WGS sequence"/>
</dbReference>
<accession>A0A1H8ME24</accession>
<dbReference type="RefSeq" id="WP_091846861.1">
    <property type="nucleotide sequence ID" value="NZ_FOCM01000016.1"/>
</dbReference>
<dbReference type="EMBL" id="FOCM01000016">
    <property type="protein sequence ID" value="SEO15534.1"/>
    <property type="molecule type" value="Genomic_DNA"/>
</dbReference>
<evidence type="ECO:0000313" key="1">
    <source>
        <dbReference type="EMBL" id="SEO15534.1"/>
    </source>
</evidence>
<organism evidence="1 2">
    <name type="scientific">Palleronia pelagia</name>
    <dbReference type="NCBI Taxonomy" id="387096"/>
    <lineage>
        <taxon>Bacteria</taxon>
        <taxon>Pseudomonadati</taxon>
        <taxon>Pseudomonadota</taxon>
        <taxon>Alphaproteobacteria</taxon>
        <taxon>Rhodobacterales</taxon>
        <taxon>Roseobacteraceae</taxon>
        <taxon>Palleronia</taxon>
    </lineage>
</organism>
<gene>
    <name evidence="1" type="ORF">SAMN04488011_1163</name>
</gene>
<protein>
    <submittedName>
        <fullName evidence="1">Uncharacterized protein</fullName>
    </submittedName>
</protein>
<evidence type="ECO:0000313" key="2">
    <source>
        <dbReference type="Proteomes" id="UP000199372"/>
    </source>
</evidence>